<evidence type="ECO:0000313" key="2">
    <source>
        <dbReference type="Proteomes" id="UP000032336"/>
    </source>
</evidence>
<gene>
    <name evidence="1" type="ORF">FEAC_26730</name>
</gene>
<protein>
    <submittedName>
        <fullName evidence="1">Uncharacterized protein</fullName>
    </submittedName>
</protein>
<name>A0A0D8FR18_9ACTN</name>
<comment type="caution">
    <text evidence="1">The sequence shown here is derived from an EMBL/GenBank/DDBJ whole genome shotgun (WGS) entry which is preliminary data.</text>
</comment>
<organism evidence="1 2">
    <name type="scientific">Ferrimicrobium acidiphilum DSM 19497</name>
    <dbReference type="NCBI Taxonomy" id="1121877"/>
    <lineage>
        <taxon>Bacteria</taxon>
        <taxon>Bacillati</taxon>
        <taxon>Actinomycetota</taxon>
        <taxon>Acidimicrobiia</taxon>
        <taxon>Acidimicrobiales</taxon>
        <taxon>Acidimicrobiaceae</taxon>
        <taxon>Ferrimicrobium</taxon>
    </lineage>
</organism>
<reference evidence="1 2" key="1">
    <citation type="submission" date="2015-01" db="EMBL/GenBank/DDBJ databases">
        <title>Draft genome of the acidophilic iron oxidizer Ferrimicrobium acidiphilum strain T23.</title>
        <authorList>
            <person name="Poehlein A."/>
            <person name="Eisen S."/>
            <person name="Schloemann M."/>
            <person name="Johnson B.D."/>
            <person name="Daniel R."/>
            <person name="Muehling M."/>
        </authorList>
    </citation>
    <scope>NUCLEOTIDE SEQUENCE [LARGE SCALE GENOMIC DNA]</scope>
    <source>
        <strain evidence="1 2">T23</strain>
    </source>
</reference>
<accession>A0A0D8FR18</accession>
<dbReference type="Proteomes" id="UP000032336">
    <property type="component" value="Unassembled WGS sequence"/>
</dbReference>
<proteinExistence type="predicted"/>
<sequence>MTSECPTGKTRLVTALRGCPCPAGAVGDGRHQELAESGLIVDSGHFDETGGDLLIASIGPCPMFCITISE</sequence>
<dbReference type="AlphaFoldDB" id="A0A0D8FR18"/>
<dbReference type="EMBL" id="JXUW01000035">
    <property type="protein sequence ID" value="KJE75591.1"/>
    <property type="molecule type" value="Genomic_DNA"/>
</dbReference>
<keyword evidence="2" id="KW-1185">Reference proteome</keyword>
<evidence type="ECO:0000313" key="1">
    <source>
        <dbReference type="EMBL" id="KJE75591.1"/>
    </source>
</evidence>